<gene>
    <name evidence="1" type="ORF">B0H98_107179</name>
</gene>
<reference evidence="1 2" key="1">
    <citation type="submission" date="2018-03" db="EMBL/GenBank/DDBJ databases">
        <title>Genomic Encyclopedia of Type Strains, Phase III (KMG-III): the genomes of soil and plant-associated and newly described type strains.</title>
        <authorList>
            <person name="Whitman W."/>
        </authorList>
    </citation>
    <scope>NUCLEOTIDE SEQUENCE [LARGE SCALE GENOMIC DNA]</scope>
    <source>
        <strain evidence="1 2">CGMCC 1.12152</strain>
    </source>
</reference>
<dbReference type="Proteomes" id="UP000237647">
    <property type="component" value="Unassembled WGS sequence"/>
</dbReference>
<dbReference type="Pfam" id="PF11185">
    <property type="entry name" value="DUF2971"/>
    <property type="match status" value="1"/>
</dbReference>
<proteinExistence type="predicted"/>
<organism evidence="1 2">
    <name type="scientific">Vreelandella songnenensis</name>
    <dbReference type="NCBI Taxonomy" id="1176243"/>
    <lineage>
        <taxon>Bacteria</taxon>
        <taxon>Pseudomonadati</taxon>
        <taxon>Pseudomonadota</taxon>
        <taxon>Gammaproteobacteria</taxon>
        <taxon>Oceanospirillales</taxon>
        <taxon>Halomonadaceae</taxon>
        <taxon>Vreelandella</taxon>
    </lineage>
</organism>
<evidence type="ECO:0000313" key="1">
    <source>
        <dbReference type="EMBL" id="PRY64034.1"/>
    </source>
</evidence>
<evidence type="ECO:0000313" key="2">
    <source>
        <dbReference type="Proteomes" id="UP000237647"/>
    </source>
</evidence>
<accession>A0A2T0V1K2</accession>
<dbReference type="InterPro" id="IPR021352">
    <property type="entry name" value="DUF2971"/>
</dbReference>
<sequence>MNKNLYKYMEPRILDASLVRQGFIGFKCSKPEEYNDPYELFLSVDTNVDTQLLAFYRDSLGQLPQYPTSCFSRSPVVVPMWAHYGHASRGFVIEIDEKMLIDYCSEASVDDVEYTDSANKDLEGLLARAFVTCKPRHTFFLHKAVLHSAYFTKQSSWSYEKERRVVFSIDSIENVDGNMIAFLPTSCVKSIIAGAKATDESIEKGRRYSDYIGCGFYTSKIGKSYPEKYLVSGDNSPHIFDGSDIVSAKSACKQCLEPIPEVRKNSKLCSWCAITDAHAESATENNVYRFLDHADILERHIKGMEDIWSGKS</sequence>
<keyword evidence="2" id="KW-1185">Reference proteome</keyword>
<dbReference type="RefSeq" id="WP_167392679.1">
    <property type="nucleotide sequence ID" value="NZ_PVTK01000007.1"/>
</dbReference>
<protein>
    <recommendedName>
        <fullName evidence="3">DUF2971 family protein</fullName>
    </recommendedName>
</protein>
<dbReference type="AlphaFoldDB" id="A0A2T0V1K2"/>
<evidence type="ECO:0008006" key="3">
    <source>
        <dbReference type="Google" id="ProtNLM"/>
    </source>
</evidence>
<comment type="caution">
    <text evidence="1">The sequence shown here is derived from an EMBL/GenBank/DDBJ whole genome shotgun (WGS) entry which is preliminary data.</text>
</comment>
<name>A0A2T0V1K2_9GAMM</name>
<dbReference type="EMBL" id="PVTK01000007">
    <property type="protein sequence ID" value="PRY64034.1"/>
    <property type="molecule type" value="Genomic_DNA"/>
</dbReference>